<dbReference type="SUPFAM" id="SSF49785">
    <property type="entry name" value="Galactose-binding domain-like"/>
    <property type="match status" value="1"/>
</dbReference>
<keyword evidence="7" id="KW-1185">Reference proteome</keyword>
<gene>
    <name evidence="6" type="ORF">PLANPX_4422</name>
</gene>
<organism evidence="6 7">
    <name type="scientific">Lacipirellula parvula</name>
    <dbReference type="NCBI Taxonomy" id="2650471"/>
    <lineage>
        <taxon>Bacteria</taxon>
        <taxon>Pseudomonadati</taxon>
        <taxon>Planctomycetota</taxon>
        <taxon>Planctomycetia</taxon>
        <taxon>Pirellulales</taxon>
        <taxon>Lacipirellulaceae</taxon>
        <taxon>Lacipirellula</taxon>
    </lineage>
</organism>
<dbReference type="GO" id="GO:0005975">
    <property type="term" value="P:carbohydrate metabolic process"/>
    <property type="evidence" value="ECO:0007669"/>
    <property type="project" value="InterPro"/>
</dbReference>
<dbReference type="Gene3D" id="2.60.120.260">
    <property type="entry name" value="Galactose-binding domain-like"/>
    <property type="match status" value="1"/>
</dbReference>
<dbReference type="InterPro" id="IPR012878">
    <property type="entry name" value="Beta-AFase-like_GH127_cat"/>
</dbReference>
<dbReference type="SUPFAM" id="SSF48208">
    <property type="entry name" value="Six-hairpin glycosidases"/>
    <property type="match status" value="1"/>
</dbReference>
<name>A0A5K7XDI1_9BACT</name>
<dbReference type="RefSeq" id="WP_152100311.1">
    <property type="nucleotide sequence ID" value="NZ_AP021861.1"/>
</dbReference>
<dbReference type="InterPro" id="IPR049049">
    <property type="entry name" value="Beta-AFase-like_GH127_C"/>
</dbReference>
<dbReference type="GO" id="GO:0016787">
    <property type="term" value="F:hydrolase activity"/>
    <property type="evidence" value="ECO:0007669"/>
    <property type="project" value="UniProtKB-KW"/>
</dbReference>
<reference evidence="7" key="1">
    <citation type="submission" date="2019-10" db="EMBL/GenBank/DDBJ databases">
        <title>Lacipirellula parvula gen. nov., sp. nov., representing a lineage of planctomycetes widespread in freshwater anoxic habitats, and description of the family Lacipirellulaceae.</title>
        <authorList>
            <person name="Dedysh S.N."/>
            <person name="Kulichevskaya I.S."/>
            <person name="Beletsky A.V."/>
            <person name="Rakitin A.L."/>
            <person name="Mardanov A.V."/>
            <person name="Ivanova A.A."/>
            <person name="Saltykova V.X."/>
            <person name="Rijpstra W.I.C."/>
            <person name="Sinninghe Damste J.S."/>
            <person name="Ravin N.V."/>
        </authorList>
    </citation>
    <scope>NUCLEOTIDE SEQUENCE [LARGE SCALE GENOMIC DNA]</scope>
    <source>
        <strain evidence="7">PX69</strain>
    </source>
</reference>
<dbReference type="Pfam" id="PF20736">
    <property type="entry name" value="Glyco_hydro127M"/>
    <property type="match status" value="1"/>
</dbReference>
<evidence type="ECO:0000259" key="2">
    <source>
        <dbReference type="Pfam" id="PF00754"/>
    </source>
</evidence>
<evidence type="ECO:0000313" key="7">
    <source>
        <dbReference type="Proteomes" id="UP000326837"/>
    </source>
</evidence>
<evidence type="ECO:0000259" key="5">
    <source>
        <dbReference type="Pfam" id="PF20737"/>
    </source>
</evidence>
<evidence type="ECO:0000256" key="1">
    <source>
        <dbReference type="SAM" id="SignalP"/>
    </source>
</evidence>
<evidence type="ECO:0000259" key="3">
    <source>
        <dbReference type="Pfam" id="PF07944"/>
    </source>
</evidence>
<dbReference type="PANTHER" id="PTHR43465:SF2">
    <property type="entry name" value="DUF1680 DOMAIN PROTEIN (AFU_ORTHOLOGUE AFUA_1G08910)"/>
    <property type="match status" value="1"/>
</dbReference>
<evidence type="ECO:0000259" key="4">
    <source>
        <dbReference type="Pfam" id="PF20736"/>
    </source>
</evidence>
<proteinExistence type="predicted"/>
<keyword evidence="1" id="KW-0732">Signal</keyword>
<feature type="domain" description="Non-reducing end beta-L-arabinofuranosidase-like GH127 C-terminal" evidence="5">
    <location>
        <begin position="563"/>
        <end position="667"/>
    </location>
</feature>
<dbReference type="Pfam" id="PF20737">
    <property type="entry name" value="Glyco_hydro127C"/>
    <property type="match status" value="1"/>
</dbReference>
<dbReference type="Pfam" id="PF00754">
    <property type="entry name" value="F5_F8_type_C"/>
    <property type="match status" value="1"/>
</dbReference>
<dbReference type="Pfam" id="PF07944">
    <property type="entry name" value="Beta-AFase-like_GH127_cat"/>
    <property type="match status" value="1"/>
</dbReference>
<protein>
    <submittedName>
        <fullName evidence="6">Glycosyl hydrolase</fullName>
    </submittedName>
</protein>
<dbReference type="PANTHER" id="PTHR43465">
    <property type="entry name" value="DUF1680 DOMAIN PROTEIN (AFU_ORTHOLOGUE AFUA_1G08910)"/>
    <property type="match status" value="1"/>
</dbReference>
<dbReference type="InterPro" id="IPR008928">
    <property type="entry name" value="6-hairpin_glycosidase_sf"/>
</dbReference>
<dbReference type="InterPro" id="IPR049046">
    <property type="entry name" value="Beta-AFase-like_GH127_middle"/>
</dbReference>
<evidence type="ECO:0000313" key="6">
    <source>
        <dbReference type="EMBL" id="BBO34810.1"/>
    </source>
</evidence>
<dbReference type="AlphaFoldDB" id="A0A5K7XDI1"/>
<feature type="domain" description="F5/8 type C" evidence="2">
    <location>
        <begin position="692"/>
        <end position="811"/>
    </location>
</feature>
<dbReference type="Proteomes" id="UP000326837">
    <property type="component" value="Chromosome"/>
</dbReference>
<dbReference type="KEGG" id="lpav:PLANPX_4422"/>
<accession>A0A5K7XDI1</accession>
<dbReference type="InterPro" id="IPR049174">
    <property type="entry name" value="Beta-AFase-like"/>
</dbReference>
<feature type="domain" description="Non-reducing end beta-L-arabinofuranosidase-like GH127 middle" evidence="4">
    <location>
        <begin position="448"/>
        <end position="561"/>
    </location>
</feature>
<keyword evidence="6" id="KW-0378">Hydrolase</keyword>
<dbReference type="InterPro" id="IPR000421">
    <property type="entry name" value="FA58C"/>
</dbReference>
<feature type="signal peptide" evidence="1">
    <location>
        <begin position="1"/>
        <end position="19"/>
    </location>
</feature>
<feature type="domain" description="Non-reducing end beta-L-arabinofuranosidase-like GH127 catalytic" evidence="3">
    <location>
        <begin position="34"/>
        <end position="437"/>
    </location>
</feature>
<dbReference type="EMBL" id="AP021861">
    <property type="protein sequence ID" value="BBO34810.1"/>
    <property type="molecule type" value="Genomic_DNA"/>
</dbReference>
<dbReference type="InterPro" id="IPR008979">
    <property type="entry name" value="Galactose-bd-like_sf"/>
</dbReference>
<feature type="chain" id="PRO_5024922275" evidence="1">
    <location>
        <begin position="20"/>
        <end position="828"/>
    </location>
</feature>
<sequence>MVRSYFCLALALLAVPAAAAERTGYPVTPASFEAVTLTDEFWLPRLQTQRKVLVPYSFQQTEQALGDLKVAAAILAGDKPEKLPAPERFRTSDLFKVMEGAAYLLAVERDPELERQMDKIVEVIAAAQEPDGYLHPARTLYPHLQIDMMGDGKYAYEDHSHELYICGHLYEAAVAYFHATGKRALLDVAEKNAQHVERVFFAGDPAYNDGKPVNQAPGHEEIELALVRLAEATKNPRYLKLAQRFLDIRGVTHRPEGEGVFSPTYAQQHAPVTKQTEPVGHAVRATYLYAGMADVAAMLGVNAYDEALDKIWTNIVDTRMHITGGLGAVHGIEGFGPEYDLPNADAFNETCAAVGNVFFNFRMFLLERDAKYLDVAEVALYNNVLAGVNFAGDRFFYVNPLAADGARPFNHGHAGRAPWFGTACCPTNLARLIPQVPGMIFASDDSGLYLGLYAASRTKLSLAGTPTEVVETTKYPYDGRVEVTLRPERPTKFAVRLRVPTWTADRFVPGELYHYANSNESAPPISVKVNGAEVKFQTTKGFAIVEREWQADDRIELLLPMPVRASRCRNEVAADRGRIAVTRGPLVYCAESPDNQGHVFNYLVSAENVADSANEKFVSIAGAEVLSLSVDAIRSTKAESLEAARLTLIPYFAWDNRGTASMEVWIPANEATLRANEIKVSDNAEQFKSAHASHTFDQDREAAIIDGRLPKNSFDTTIPRWTSWPERGKPQTVELELAKPTDIRTVEVYWYDDRGGVQAPESWMMETYADGQWAPFALYNTDAYGVATDQFNVVHPAAPLTAERLRLNIQPRPDAAAGILEVVVTPEN</sequence>